<sequence>MRKLARARLYDRTLEALAKQNAGAREAMSLGMQPDAVLHYATHWPMGIGKDVKG</sequence>
<protein>
    <submittedName>
        <fullName evidence="1">Uncharacterized protein</fullName>
    </submittedName>
</protein>
<gene>
    <name evidence="1" type="ORF">UFOVP1545_32</name>
</gene>
<dbReference type="EMBL" id="LR798389">
    <property type="protein sequence ID" value="CAB5228815.1"/>
    <property type="molecule type" value="Genomic_DNA"/>
</dbReference>
<proteinExistence type="predicted"/>
<evidence type="ECO:0000313" key="1">
    <source>
        <dbReference type="EMBL" id="CAB5228815.1"/>
    </source>
</evidence>
<reference evidence="1" key="1">
    <citation type="submission" date="2020-05" db="EMBL/GenBank/DDBJ databases">
        <authorList>
            <person name="Chiriac C."/>
            <person name="Salcher M."/>
            <person name="Ghai R."/>
            <person name="Kavagutti S V."/>
        </authorList>
    </citation>
    <scope>NUCLEOTIDE SEQUENCE</scope>
</reference>
<organism evidence="1">
    <name type="scientific">uncultured Caudovirales phage</name>
    <dbReference type="NCBI Taxonomy" id="2100421"/>
    <lineage>
        <taxon>Viruses</taxon>
        <taxon>Duplodnaviria</taxon>
        <taxon>Heunggongvirae</taxon>
        <taxon>Uroviricota</taxon>
        <taxon>Caudoviricetes</taxon>
        <taxon>Peduoviridae</taxon>
        <taxon>Maltschvirus</taxon>
        <taxon>Maltschvirus maltsch</taxon>
    </lineage>
</organism>
<name>A0A6J7XHV9_9CAUD</name>
<accession>A0A6J7XHV9</accession>